<evidence type="ECO:0000256" key="5">
    <source>
        <dbReference type="ARBA" id="ARBA00022723"/>
    </source>
</evidence>
<evidence type="ECO:0000256" key="10">
    <source>
        <dbReference type="ARBA" id="ARBA00023163"/>
    </source>
</evidence>
<dbReference type="InterPro" id="IPR002717">
    <property type="entry name" value="HAT_MYST-type"/>
</dbReference>
<evidence type="ECO:0000313" key="16">
    <source>
        <dbReference type="Proteomes" id="UP000094801"/>
    </source>
</evidence>
<accession>A0A1E4T252</accession>
<comment type="similarity">
    <text evidence="2">Belongs to the MYST (SAS/MOZ) family.</text>
</comment>
<keyword evidence="8" id="KW-0007">Acetylation</keyword>
<evidence type="ECO:0000256" key="4">
    <source>
        <dbReference type="ARBA" id="ARBA00022679"/>
    </source>
</evidence>
<evidence type="ECO:0000313" key="15">
    <source>
        <dbReference type="EMBL" id="ODV85814.1"/>
    </source>
</evidence>
<keyword evidence="12" id="KW-0012">Acyltransferase</keyword>
<dbReference type="PANTHER" id="PTHR10615">
    <property type="entry name" value="HISTONE ACETYLTRANSFERASE"/>
    <property type="match status" value="1"/>
</dbReference>
<organism evidence="15 16">
    <name type="scientific">[Candida] arabinofermentans NRRL YB-2248</name>
    <dbReference type="NCBI Taxonomy" id="983967"/>
    <lineage>
        <taxon>Eukaryota</taxon>
        <taxon>Fungi</taxon>
        <taxon>Dikarya</taxon>
        <taxon>Ascomycota</taxon>
        <taxon>Saccharomycotina</taxon>
        <taxon>Pichiomycetes</taxon>
        <taxon>Pichiales</taxon>
        <taxon>Pichiaceae</taxon>
        <taxon>Ogataea</taxon>
        <taxon>Ogataea/Candida clade</taxon>
    </lineage>
</organism>
<keyword evidence="9" id="KW-0805">Transcription regulation</keyword>
<protein>
    <recommendedName>
        <fullName evidence="3">histone acetyltransferase</fullName>
        <ecNumber evidence="3">2.3.1.48</ecNumber>
    </recommendedName>
</protein>
<dbReference type="OrthoDB" id="787137at2759"/>
<dbReference type="EMBL" id="KV453851">
    <property type="protein sequence ID" value="ODV85814.1"/>
    <property type="molecule type" value="Genomic_DNA"/>
</dbReference>
<keyword evidence="11" id="KW-0539">Nucleus</keyword>
<dbReference type="GO" id="GO:0006355">
    <property type="term" value="P:regulation of DNA-templated transcription"/>
    <property type="evidence" value="ECO:0007669"/>
    <property type="project" value="InterPro"/>
</dbReference>
<evidence type="ECO:0000256" key="12">
    <source>
        <dbReference type="ARBA" id="ARBA00023315"/>
    </source>
</evidence>
<dbReference type="Gene3D" id="1.10.10.10">
    <property type="entry name" value="Winged helix-like DNA-binding domain superfamily/Winged helix DNA-binding domain"/>
    <property type="match status" value="1"/>
</dbReference>
<dbReference type="Gene3D" id="3.30.60.60">
    <property type="entry name" value="N-acetyl transferase-like"/>
    <property type="match status" value="1"/>
</dbReference>
<evidence type="ECO:0000256" key="11">
    <source>
        <dbReference type="ARBA" id="ARBA00023242"/>
    </source>
</evidence>
<keyword evidence="6" id="KW-0863">Zinc-finger</keyword>
<dbReference type="PROSITE" id="PS51726">
    <property type="entry name" value="MYST_HAT"/>
    <property type="match status" value="1"/>
</dbReference>
<keyword evidence="4" id="KW-0808">Transferase</keyword>
<evidence type="ECO:0000256" key="6">
    <source>
        <dbReference type="ARBA" id="ARBA00022771"/>
    </source>
</evidence>
<reference evidence="16" key="1">
    <citation type="submission" date="2016-04" db="EMBL/GenBank/DDBJ databases">
        <title>Comparative genomics of biotechnologically important yeasts.</title>
        <authorList>
            <consortium name="DOE Joint Genome Institute"/>
            <person name="Riley R."/>
            <person name="Haridas S."/>
            <person name="Wolfe K.H."/>
            <person name="Lopes M.R."/>
            <person name="Hittinger C.T."/>
            <person name="Goker M."/>
            <person name="Salamov A."/>
            <person name="Wisecaver J."/>
            <person name="Long T.M."/>
            <person name="Aerts A.L."/>
            <person name="Barry K."/>
            <person name="Choi C."/>
            <person name="Clum A."/>
            <person name="Coughlan A.Y."/>
            <person name="Deshpande S."/>
            <person name="Douglass A.P."/>
            <person name="Hanson S.J."/>
            <person name="Klenk H.-P."/>
            <person name="Labutti K."/>
            <person name="Lapidus A."/>
            <person name="Lindquist E."/>
            <person name="Lipzen A."/>
            <person name="Meier-Kolthoff J.P."/>
            <person name="Ohm R.A."/>
            <person name="Otillar R.P."/>
            <person name="Pangilinan J."/>
            <person name="Peng Y."/>
            <person name="Rokas A."/>
            <person name="Rosa C.A."/>
            <person name="Scheuner C."/>
            <person name="Sibirny A.A."/>
            <person name="Slot J.C."/>
            <person name="Stielow J.B."/>
            <person name="Sun H."/>
            <person name="Kurtzman C.P."/>
            <person name="Blackwell M."/>
            <person name="Grigoriev I.V."/>
            <person name="Jeffries T.W."/>
        </authorList>
    </citation>
    <scope>NUCLEOTIDE SEQUENCE [LARGE SCALE GENOMIC DNA]</scope>
    <source>
        <strain evidence="16">NRRL YB-2248</strain>
    </source>
</reference>
<dbReference type="GO" id="GO:0008270">
    <property type="term" value="F:zinc ion binding"/>
    <property type="evidence" value="ECO:0007669"/>
    <property type="project" value="UniProtKB-KW"/>
</dbReference>
<evidence type="ECO:0000256" key="2">
    <source>
        <dbReference type="ARBA" id="ARBA00010107"/>
    </source>
</evidence>
<feature type="active site" description="Proton donor/acceptor" evidence="13">
    <location>
        <position position="224"/>
    </location>
</feature>
<dbReference type="GO" id="GO:0046972">
    <property type="term" value="F:histone H4K16 acetyltransferase activity"/>
    <property type="evidence" value="ECO:0007669"/>
    <property type="project" value="TreeGrafter"/>
</dbReference>
<keyword evidence="5" id="KW-0479">Metal-binding</keyword>
<feature type="domain" description="MYST-type HAT" evidence="14">
    <location>
        <begin position="15"/>
        <end position="301"/>
    </location>
</feature>
<evidence type="ECO:0000259" key="14">
    <source>
        <dbReference type="PROSITE" id="PS51726"/>
    </source>
</evidence>
<proteinExistence type="inferred from homology"/>
<evidence type="ECO:0000256" key="8">
    <source>
        <dbReference type="ARBA" id="ARBA00022990"/>
    </source>
</evidence>
<keyword evidence="10" id="KW-0804">Transcription</keyword>
<dbReference type="Gene3D" id="3.40.630.30">
    <property type="match status" value="1"/>
</dbReference>
<sequence>MAEESESEDGNYGSLDYRNVSRLQLGTYEFDTWFGNPVLFTHNEPEFLGFKQLQKAVKVTTSNKKYLEFNEAKKIWIPKLYFCPNCFKYTDIQDEMDIHIQCCTYRKKLPGKIMYHDGEVSIRKVKGSKHKLFCQCMCILAKFFLGNKSVFFNLDFYDFYIIYKKLNGVPTPMGFYSRELLSWEANNLSCILVIPCYQKQQLGTKLIDFSYHLSNYEQIISGPERPLSPFGKISYLSFWSKALVRAFIYGNLSTYRHITLEIISRKTGFRTEDIILALDYMEVLFESGEKNTLLDYYSWNSKSDDGFVYLEDDNYKIYISKVKLKKWLVEKQVSSETSLNPSRLILY</sequence>
<evidence type="ECO:0000256" key="3">
    <source>
        <dbReference type="ARBA" id="ARBA00013184"/>
    </source>
</evidence>
<keyword evidence="16" id="KW-1185">Reference proteome</keyword>
<evidence type="ECO:0000256" key="7">
    <source>
        <dbReference type="ARBA" id="ARBA00022833"/>
    </source>
</evidence>
<dbReference type="GO" id="GO:0005634">
    <property type="term" value="C:nucleus"/>
    <property type="evidence" value="ECO:0007669"/>
    <property type="project" value="UniProtKB-SubCell"/>
</dbReference>
<keyword evidence="7" id="KW-0862">Zinc</keyword>
<evidence type="ECO:0000256" key="13">
    <source>
        <dbReference type="PIRSR" id="PIRSR602717-51"/>
    </source>
</evidence>
<dbReference type="InterPro" id="IPR036388">
    <property type="entry name" value="WH-like_DNA-bd_sf"/>
</dbReference>
<evidence type="ECO:0000256" key="9">
    <source>
        <dbReference type="ARBA" id="ARBA00023015"/>
    </source>
</evidence>
<dbReference type="PANTHER" id="PTHR10615:SF219">
    <property type="entry name" value="HISTONE ACETYLTRANSFERASE KAT5"/>
    <property type="match status" value="1"/>
</dbReference>
<evidence type="ECO:0000256" key="1">
    <source>
        <dbReference type="ARBA" id="ARBA00004123"/>
    </source>
</evidence>
<dbReference type="SUPFAM" id="SSF55729">
    <property type="entry name" value="Acyl-CoA N-acyltransferases (Nat)"/>
    <property type="match status" value="1"/>
</dbReference>
<dbReference type="AlphaFoldDB" id="A0A1E4T252"/>
<dbReference type="Pfam" id="PF01853">
    <property type="entry name" value="MOZ_SAS"/>
    <property type="match status" value="1"/>
</dbReference>
<name>A0A1E4T252_9ASCO</name>
<dbReference type="GO" id="GO:0035267">
    <property type="term" value="C:NuA4 histone acetyltransferase complex"/>
    <property type="evidence" value="ECO:0007669"/>
    <property type="project" value="TreeGrafter"/>
</dbReference>
<dbReference type="EC" id="2.3.1.48" evidence="3"/>
<comment type="subcellular location">
    <subcellularLocation>
        <location evidence="1">Nucleus</location>
    </subcellularLocation>
</comment>
<dbReference type="InterPro" id="IPR016181">
    <property type="entry name" value="Acyl_CoA_acyltransferase"/>
</dbReference>
<dbReference type="InterPro" id="IPR050603">
    <property type="entry name" value="MYST_HAT"/>
</dbReference>
<dbReference type="STRING" id="983967.A0A1E4T252"/>
<dbReference type="Proteomes" id="UP000094801">
    <property type="component" value="Unassembled WGS sequence"/>
</dbReference>
<gene>
    <name evidence="15" type="ORF">CANARDRAFT_232740</name>
</gene>